<reference evidence="2" key="1">
    <citation type="submission" date="2020-02" db="EMBL/GenBank/DDBJ databases">
        <authorList>
            <person name="Shen X.-R."/>
            <person name="Zhang Y.-X."/>
        </authorList>
    </citation>
    <scope>NUCLEOTIDE SEQUENCE</scope>
    <source>
        <strain evidence="2">SYP-B3998</strain>
    </source>
</reference>
<protein>
    <submittedName>
        <fullName evidence="2">Spore coat protein</fullName>
    </submittedName>
</protein>
<dbReference type="RefSeq" id="WP_163952033.1">
    <property type="nucleotide sequence ID" value="NZ_JAAIKC010000011.1"/>
</dbReference>
<dbReference type="Pfam" id="PF07875">
    <property type="entry name" value="Coat_F"/>
    <property type="match status" value="1"/>
</dbReference>
<evidence type="ECO:0000256" key="1">
    <source>
        <dbReference type="SAM" id="MobiDB-lite"/>
    </source>
</evidence>
<gene>
    <name evidence="2" type="ORF">GK047_22630</name>
</gene>
<dbReference type="AlphaFoldDB" id="A0A6G4A2S1"/>
<comment type="caution">
    <text evidence="2">The sequence shown here is derived from an EMBL/GenBank/DDBJ whole genome shotgun (WGS) entry which is preliminary data.</text>
</comment>
<keyword evidence="2" id="KW-0167">Capsid protein</keyword>
<keyword evidence="2" id="KW-0946">Virion</keyword>
<name>A0A6G4A2S1_9BACL</name>
<feature type="compositionally biased region" description="Low complexity" evidence="1">
    <location>
        <begin position="132"/>
        <end position="154"/>
    </location>
</feature>
<accession>A0A6G4A2S1</accession>
<feature type="region of interest" description="Disordered" evidence="1">
    <location>
        <begin position="128"/>
        <end position="154"/>
    </location>
</feature>
<feature type="compositionally biased region" description="Polar residues" evidence="1">
    <location>
        <begin position="243"/>
        <end position="277"/>
    </location>
</feature>
<organism evidence="2">
    <name type="scientific">Paenibacillus sp. SYP-B3998</name>
    <dbReference type="NCBI Taxonomy" id="2678564"/>
    <lineage>
        <taxon>Bacteria</taxon>
        <taxon>Bacillati</taxon>
        <taxon>Bacillota</taxon>
        <taxon>Bacilli</taxon>
        <taxon>Bacillales</taxon>
        <taxon>Paenibacillaceae</taxon>
        <taxon>Paenibacillus</taxon>
    </lineage>
</organism>
<feature type="region of interest" description="Disordered" evidence="1">
    <location>
        <begin position="1"/>
        <end position="20"/>
    </location>
</feature>
<feature type="compositionally biased region" description="Basic and acidic residues" evidence="1">
    <location>
        <begin position="278"/>
        <end position="287"/>
    </location>
</feature>
<evidence type="ECO:0000313" key="2">
    <source>
        <dbReference type="EMBL" id="NEW08796.1"/>
    </source>
</evidence>
<dbReference type="EMBL" id="JAAIKC010000011">
    <property type="protein sequence ID" value="NEW08796.1"/>
    <property type="molecule type" value="Genomic_DNA"/>
</dbReference>
<dbReference type="InterPro" id="IPR012851">
    <property type="entry name" value="Spore_coat_CotF-like"/>
</dbReference>
<proteinExistence type="predicted"/>
<sequence>MYQQSQQNQRNSYQQQAYGNQQHQQSQQQQVYLEEQDLANFVLSELKRTAREYTTAILEAANPQVRQTFQTLLQKTLQDQSAVFQEIQSLGGYEIQPAAQQQLQQELQKQSQSSVKLQSFVQQNLSRVNKGHSQQQVNQTQAQHQQTQSPSQNQIAALHQAPFQPAQTINATSFPNAVYNQGFSQHTSNSPNTHQQQPYNVLQDQGYSPNQGYSTSDYGVGGISSGGIENKSAYNTTDLTSSEITSLTGKSANQTQNARNQSSDQSSHSTGESSYLSRHQEGSRYSF</sequence>
<feature type="region of interest" description="Disordered" evidence="1">
    <location>
        <begin position="243"/>
        <end position="287"/>
    </location>
</feature>